<evidence type="ECO:0000256" key="1">
    <source>
        <dbReference type="SAM" id="MobiDB-lite"/>
    </source>
</evidence>
<feature type="region of interest" description="Disordered" evidence="1">
    <location>
        <begin position="104"/>
        <end position="129"/>
    </location>
</feature>
<evidence type="ECO:0000313" key="3">
    <source>
        <dbReference type="Proteomes" id="UP000186997"/>
    </source>
</evidence>
<organism evidence="2 3">
    <name type="scientific">Yoonia rosea</name>
    <dbReference type="NCBI Taxonomy" id="287098"/>
    <lineage>
        <taxon>Bacteria</taxon>
        <taxon>Pseudomonadati</taxon>
        <taxon>Pseudomonadota</taxon>
        <taxon>Alphaproteobacteria</taxon>
        <taxon>Rhodobacterales</taxon>
        <taxon>Paracoccaceae</taxon>
        <taxon>Yoonia</taxon>
    </lineage>
</organism>
<dbReference type="AlphaFoldDB" id="A0A1R3X1L8"/>
<dbReference type="Proteomes" id="UP000186997">
    <property type="component" value="Unassembled WGS sequence"/>
</dbReference>
<proteinExistence type="predicted"/>
<accession>A0A1R3X1L8</accession>
<evidence type="ECO:0000313" key="2">
    <source>
        <dbReference type="EMBL" id="SIT84550.1"/>
    </source>
</evidence>
<keyword evidence="3" id="KW-1185">Reference proteome</keyword>
<name>A0A1R3X1L8_9RHOB</name>
<gene>
    <name evidence="2" type="ORF">SAMN05421665_1880</name>
</gene>
<dbReference type="STRING" id="287098.SAMN05421665_1880"/>
<dbReference type="OrthoDB" id="7651590at2"/>
<dbReference type="RefSeq" id="WP_076659312.1">
    <property type="nucleotide sequence ID" value="NZ_FTPR01000001.1"/>
</dbReference>
<sequence length="129" mass="14101">MKIPFTLRFAYYSFRAIVRAGLLLLCAWIFLIPATAEDVAALGAREGQTYPVGLQMMRAAKVFVAVAPPRAYDMIAMGLPRDVPPFMVRLALMQMAAGNVLPASTRVSPTTPTTPTSRDIDGPRFIQVD</sequence>
<dbReference type="EMBL" id="FTPR01000001">
    <property type="protein sequence ID" value="SIT84550.1"/>
    <property type="molecule type" value="Genomic_DNA"/>
</dbReference>
<feature type="compositionally biased region" description="Low complexity" evidence="1">
    <location>
        <begin position="104"/>
        <end position="117"/>
    </location>
</feature>
<reference evidence="3" key="1">
    <citation type="submission" date="2017-01" db="EMBL/GenBank/DDBJ databases">
        <authorList>
            <person name="Varghese N."/>
            <person name="Submissions S."/>
        </authorList>
    </citation>
    <scope>NUCLEOTIDE SEQUENCE [LARGE SCALE GENOMIC DNA]</scope>
    <source>
        <strain evidence="3">DSM 29591</strain>
    </source>
</reference>
<protein>
    <submittedName>
        <fullName evidence="2">Uncharacterized protein</fullName>
    </submittedName>
</protein>